<evidence type="ECO:0000313" key="10">
    <source>
        <dbReference type="EMBL" id="PSS09254.1"/>
    </source>
</evidence>
<evidence type="ECO:0000256" key="5">
    <source>
        <dbReference type="ARBA" id="ARBA00022989"/>
    </source>
</evidence>
<evidence type="ECO:0000256" key="2">
    <source>
        <dbReference type="ARBA" id="ARBA00009045"/>
    </source>
</evidence>
<dbReference type="RefSeq" id="XP_024717552.1">
    <property type="nucleotide sequence ID" value="XM_024866010.1"/>
</dbReference>
<evidence type="ECO:0000259" key="9">
    <source>
        <dbReference type="Pfam" id="PF01694"/>
    </source>
</evidence>
<reference evidence="10 11" key="1">
    <citation type="journal article" date="2018" name="New Phytol.">
        <title>Comparative genomics and transcriptomics depict ericoid mycorrhizal fungi as versatile saprotrophs and plant mutualists.</title>
        <authorList>
            <person name="Martino E."/>
            <person name="Morin E."/>
            <person name="Grelet G.A."/>
            <person name="Kuo A."/>
            <person name="Kohler A."/>
            <person name="Daghino S."/>
            <person name="Barry K.W."/>
            <person name="Cichocki N."/>
            <person name="Clum A."/>
            <person name="Dockter R.B."/>
            <person name="Hainaut M."/>
            <person name="Kuo R.C."/>
            <person name="LaButti K."/>
            <person name="Lindahl B.D."/>
            <person name="Lindquist E.A."/>
            <person name="Lipzen A."/>
            <person name="Khouja H.R."/>
            <person name="Magnuson J."/>
            <person name="Murat C."/>
            <person name="Ohm R.A."/>
            <person name="Singer S.W."/>
            <person name="Spatafora J.W."/>
            <person name="Wang M."/>
            <person name="Veneault-Fourrey C."/>
            <person name="Henrissat B."/>
            <person name="Grigoriev I.V."/>
            <person name="Martin F.M."/>
            <person name="Perotto S."/>
        </authorList>
    </citation>
    <scope>NUCLEOTIDE SEQUENCE [LARGE SCALE GENOMIC DNA]</scope>
    <source>
        <strain evidence="10 11">ATCC 22711</strain>
    </source>
</reference>
<feature type="transmembrane region" description="Helical" evidence="8">
    <location>
        <begin position="93"/>
        <end position="114"/>
    </location>
</feature>
<dbReference type="PANTHER" id="PTHR43731">
    <property type="entry name" value="RHOMBOID PROTEASE"/>
    <property type="match status" value="1"/>
</dbReference>
<sequence length="306" mass="34238">MASCMQKMNGLIHLSRAQVWSTARVLIPVNPHTAYQSRRHFFSRTSLLSRYTPSPRVRRAQQSRQVPPSPSEPPPEHESNNNGGPTPYNVPNITIGIVISACVGIWGWHSMYLAEYRRTGSRKIRETLEEFNKNMVMSLRNIQEGRSYTILTSTFTHFNTLHLAFNMMTLWSFGRPLVAFYGVPTFIILWVGSGIAGGALQAYAWSNNGPYHAHQAVGASGSIFGMLAVLTCITPKAQVALFWIPMTLRASTILTVAFSVAAISQDWLPFLGHWDHLGGMAFGAFWWLIALRRGRMGPKSALRNFL</sequence>
<gene>
    <name evidence="10" type="ORF">M430DRAFT_31121</name>
</gene>
<dbReference type="SUPFAM" id="SSF144091">
    <property type="entry name" value="Rhomboid-like"/>
    <property type="match status" value="1"/>
</dbReference>
<feature type="domain" description="Peptidase S54 rhomboid" evidence="9">
    <location>
        <begin position="146"/>
        <end position="292"/>
    </location>
</feature>
<dbReference type="GeneID" id="36574091"/>
<comment type="subcellular location">
    <subcellularLocation>
        <location evidence="1">Membrane</location>
        <topology evidence="1">Multi-pass membrane protein</topology>
    </subcellularLocation>
</comment>
<name>A0A2T3ASC0_AMORE</name>
<keyword evidence="5 8" id="KW-1133">Transmembrane helix</keyword>
<feature type="transmembrane region" description="Helical" evidence="8">
    <location>
        <begin position="212"/>
        <end position="233"/>
    </location>
</feature>
<dbReference type="EMBL" id="KZ679017">
    <property type="protein sequence ID" value="PSS09254.1"/>
    <property type="molecule type" value="Genomic_DNA"/>
</dbReference>
<feature type="transmembrane region" description="Helical" evidence="8">
    <location>
        <begin position="240"/>
        <end position="264"/>
    </location>
</feature>
<dbReference type="Pfam" id="PF01694">
    <property type="entry name" value="Rhomboid"/>
    <property type="match status" value="1"/>
</dbReference>
<protein>
    <recommendedName>
        <fullName evidence="9">Peptidase S54 rhomboid domain-containing protein</fullName>
    </recommendedName>
</protein>
<feature type="region of interest" description="Disordered" evidence="7">
    <location>
        <begin position="52"/>
        <end position="86"/>
    </location>
</feature>
<proteinExistence type="inferred from homology"/>
<dbReference type="Proteomes" id="UP000241818">
    <property type="component" value="Unassembled WGS sequence"/>
</dbReference>
<evidence type="ECO:0000256" key="8">
    <source>
        <dbReference type="SAM" id="Phobius"/>
    </source>
</evidence>
<dbReference type="OrthoDB" id="418595at2759"/>
<dbReference type="InParanoid" id="A0A2T3ASC0"/>
<dbReference type="InterPro" id="IPR035952">
    <property type="entry name" value="Rhomboid-like_sf"/>
</dbReference>
<evidence type="ECO:0000256" key="1">
    <source>
        <dbReference type="ARBA" id="ARBA00004141"/>
    </source>
</evidence>
<comment type="similarity">
    <text evidence="2">Belongs to the peptidase S54 family.</text>
</comment>
<organism evidence="10 11">
    <name type="scientific">Amorphotheca resinae ATCC 22711</name>
    <dbReference type="NCBI Taxonomy" id="857342"/>
    <lineage>
        <taxon>Eukaryota</taxon>
        <taxon>Fungi</taxon>
        <taxon>Dikarya</taxon>
        <taxon>Ascomycota</taxon>
        <taxon>Pezizomycotina</taxon>
        <taxon>Leotiomycetes</taxon>
        <taxon>Helotiales</taxon>
        <taxon>Amorphothecaceae</taxon>
        <taxon>Amorphotheca</taxon>
    </lineage>
</organism>
<dbReference type="PANTHER" id="PTHR43731:SF14">
    <property type="entry name" value="PRESENILIN-ASSOCIATED RHOMBOID-LIKE PROTEIN, MITOCHONDRIAL"/>
    <property type="match status" value="1"/>
</dbReference>
<accession>A0A2T3ASC0</accession>
<feature type="transmembrane region" description="Helical" evidence="8">
    <location>
        <begin position="177"/>
        <end position="200"/>
    </location>
</feature>
<keyword evidence="11" id="KW-1185">Reference proteome</keyword>
<evidence type="ECO:0000256" key="7">
    <source>
        <dbReference type="SAM" id="MobiDB-lite"/>
    </source>
</evidence>
<evidence type="ECO:0000313" key="11">
    <source>
        <dbReference type="Proteomes" id="UP000241818"/>
    </source>
</evidence>
<feature type="transmembrane region" description="Helical" evidence="8">
    <location>
        <begin position="270"/>
        <end position="289"/>
    </location>
</feature>
<dbReference type="Gene3D" id="1.20.1540.10">
    <property type="entry name" value="Rhomboid-like"/>
    <property type="match status" value="1"/>
</dbReference>
<evidence type="ECO:0000256" key="6">
    <source>
        <dbReference type="ARBA" id="ARBA00023136"/>
    </source>
</evidence>
<keyword evidence="3 8" id="KW-0812">Transmembrane</keyword>
<dbReference type="AlphaFoldDB" id="A0A2T3ASC0"/>
<dbReference type="InterPro" id="IPR050925">
    <property type="entry name" value="Rhomboid_protease_S54"/>
</dbReference>
<dbReference type="GO" id="GO:0004252">
    <property type="term" value="F:serine-type endopeptidase activity"/>
    <property type="evidence" value="ECO:0007669"/>
    <property type="project" value="InterPro"/>
</dbReference>
<evidence type="ECO:0000256" key="3">
    <source>
        <dbReference type="ARBA" id="ARBA00022692"/>
    </source>
</evidence>
<keyword evidence="6 8" id="KW-0472">Membrane</keyword>
<keyword evidence="4" id="KW-0378">Hydrolase</keyword>
<evidence type="ECO:0000256" key="4">
    <source>
        <dbReference type="ARBA" id="ARBA00022801"/>
    </source>
</evidence>
<dbReference type="GO" id="GO:0016020">
    <property type="term" value="C:membrane"/>
    <property type="evidence" value="ECO:0007669"/>
    <property type="project" value="UniProtKB-SubCell"/>
</dbReference>
<dbReference type="InterPro" id="IPR022764">
    <property type="entry name" value="Peptidase_S54_rhomboid_dom"/>
</dbReference>